<dbReference type="GO" id="GO:0008270">
    <property type="term" value="F:zinc ion binding"/>
    <property type="evidence" value="ECO:0007669"/>
    <property type="project" value="InterPro"/>
</dbReference>
<dbReference type="Pfam" id="PF12833">
    <property type="entry name" value="HTH_18"/>
    <property type="match status" value="1"/>
</dbReference>
<dbReference type="EC" id="2.1.1.63" evidence="15"/>
<dbReference type="InterPro" id="IPR036388">
    <property type="entry name" value="WH-like_DNA-bd_sf"/>
</dbReference>
<comment type="miscellaneous">
    <text evidence="15">This enzyme catalyzes only one turnover and therefore is not strictly catalytic. According to one definition, an enzyme is a biocatalyst that acts repeatedly and over many reaction cycles.</text>
</comment>
<evidence type="ECO:0000256" key="2">
    <source>
        <dbReference type="ARBA" id="ARBA00008711"/>
    </source>
</evidence>
<keyword evidence="12" id="KW-0804">Transcription</keyword>
<dbReference type="InterPro" id="IPR018062">
    <property type="entry name" value="HTH_AraC-typ_CS"/>
</dbReference>
<dbReference type="Gene3D" id="1.10.10.60">
    <property type="entry name" value="Homeodomain-like"/>
    <property type="match status" value="1"/>
</dbReference>
<dbReference type="InterPro" id="IPR001497">
    <property type="entry name" value="MethylDNA_cys_MeTrfase_AS"/>
</dbReference>
<dbReference type="InterPro" id="IPR014048">
    <property type="entry name" value="MethylDNA_cys_MeTrfase_DNA-bd"/>
</dbReference>
<dbReference type="PANTHER" id="PTHR10815">
    <property type="entry name" value="METHYLATED-DNA--PROTEIN-CYSTEINE METHYLTRANSFERASE"/>
    <property type="match status" value="1"/>
</dbReference>
<comment type="subcellular location">
    <subcellularLocation>
        <location evidence="15">Cytoplasm</location>
    </subcellularLocation>
</comment>
<keyword evidence="13 15" id="KW-0234">DNA repair</keyword>
<evidence type="ECO:0000256" key="16">
    <source>
        <dbReference type="PIRSR" id="PIRSR000409-1"/>
    </source>
</evidence>
<evidence type="ECO:0000256" key="9">
    <source>
        <dbReference type="ARBA" id="ARBA00023015"/>
    </source>
</evidence>
<dbReference type="GO" id="GO:0005737">
    <property type="term" value="C:cytoplasm"/>
    <property type="evidence" value="ECO:0007669"/>
    <property type="project" value="UniProtKB-SubCell"/>
</dbReference>
<dbReference type="GO" id="GO:0003700">
    <property type="term" value="F:DNA-binding transcription factor activity"/>
    <property type="evidence" value="ECO:0007669"/>
    <property type="project" value="InterPro"/>
</dbReference>
<dbReference type="InterPro" id="IPR016221">
    <property type="entry name" value="Bifunct_regulatory_prot_Ada"/>
</dbReference>
<keyword evidence="20" id="KW-1185">Reference proteome</keyword>
<evidence type="ECO:0000256" key="6">
    <source>
        <dbReference type="ARBA" id="ARBA00022723"/>
    </source>
</evidence>
<feature type="active site" description="Nucleophile; methyl group acceptor from methylphosphotriester" evidence="16">
    <location>
        <position position="27"/>
    </location>
</feature>
<comment type="cofactor">
    <cofactor evidence="17">
        <name>Zn(2+)</name>
        <dbReference type="ChEBI" id="CHEBI:29105"/>
    </cofactor>
    <text evidence="17">Binds 1 zinc ion per subunit.</text>
</comment>
<dbReference type="Proteomes" id="UP000198600">
    <property type="component" value="Chromosome I"/>
</dbReference>
<dbReference type="Gene3D" id="3.30.160.70">
    <property type="entry name" value="Methylated DNA-protein cysteine methyltransferase domain"/>
    <property type="match status" value="1"/>
</dbReference>
<dbReference type="Pfam" id="PF01035">
    <property type="entry name" value="DNA_binding_1"/>
    <property type="match status" value="1"/>
</dbReference>
<evidence type="ECO:0000313" key="20">
    <source>
        <dbReference type="Proteomes" id="UP000198600"/>
    </source>
</evidence>
<dbReference type="InterPro" id="IPR036217">
    <property type="entry name" value="MethylDNA_cys_MeTrfase_DNAb"/>
</dbReference>
<dbReference type="InterPro" id="IPR035451">
    <property type="entry name" value="Ada-like_dom_sf"/>
</dbReference>
<evidence type="ECO:0000256" key="8">
    <source>
        <dbReference type="ARBA" id="ARBA00022833"/>
    </source>
</evidence>
<dbReference type="EMBL" id="LT629802">
    <property type="protein sequence ID" value="SDU91590.1"/>
    <property type="molecule type" value="Genomic_DNA"/>
</dbReference>
<comment type="catalytic activity">
    <reaction evidence="1 15">
        <text>a 4-O-methyl-thymidine in DNA + L-cysteinyl-[protein] = a thymidine in DNA + S-methyl-L-cysteinyl-[protein]</text>
        <dbReference type="Rhea" id="RHEA:53428"/>
        <dbReference type="Rhea" id="RHEA-COMP:10131"/>
        <dbReference type="Rhea" id="RHEA-COMP:10132"/>
        <dbReference type="Rhea" id="RHEA-COMP:13555"/>
        <dbReference type="Rhea" id="RHEA-COMP:13556"/>
        <dbReference type="ChEBI" id="CHEBI:29950"/>
        <dbReference type="ChEBI" id="CHEBI:82612"/>
        <dbReference type="ChEBI" id="CHEBI:137386"/>
        <dbReference type="ChEBI" id="CHEBI:137387"/>
        <dbReference type="EC" id="2.1.1.63"/>
    </reaction>
</comment>
<organism evidence="19 20">
    <name type="scientific">Pseudomonas mucidolens</name>
    <dbReference type="NCBI Taxonomy" id="46679"/>
    <lineage>
        <taxon>Bacteria</taxon>
        <taxon>Pseudomonadati</taxon>
        <taxon>Pseudomonadota</taxon>
        <taxon>Gammaproteobacteria</taxon>
        <taxon>Pseudomonadales</taxon>
        <taxon>Pseudomonadaceae</taxon>
        <taxon>Pseudomonas</taxon>
    </lineage>
</organism>
<feature type="binding site" evidence="17">
    <location>
        <position position="58"/>
    </location>
    <ligand>
        <name>Zn(2+)</name>
        <dbReference type="ChEBI" id="CHEBI:29105"/>
    </ligand>
</feature>
<dbReference type="GO" id="GO:0006307">
    <property type="term" value="P:DNA alkylation repair"/>
    <property type="evidence" value="ECO:0007669"/>
    <property type="project" value="UniProtKB-UniRule"/>
</dbReference>
<keyword evidence="10" id="KW-0238">DNA-binding</keyword>
<evidence type="ECO:0000256" key="11">
    <source>
        <dbReference type="ARBA" id="ARBA00023159"/>
    </source>
</evidence>
<dbReference type="Pfam" id="PF02870">
    <property type="entry name" value="Methyltransf_1N"/>
    <property type="match status" value="1"/>
</dbReference>
<keyword evidence="8 17" id="KW-0862">Zinc</keyword>
<name>A0A1H2MED2_9PSED</name>
<dbReference type="FunFam" id="1.10.10.10:FF:000214">
    <property type="entry name" value="Methylated-DNA--protein-cysteine methyltransferase"/>
    <property type="match status" value="1"/>
</dbReference>
<dbReference type="InterPro" id="IPR018060">
    <property type="entry name" value="HTH_AraC"/>
</dbReference>
<keyword evidence="3 15" id="KW-0963">Cytoplasm</keyword>
<comment type="catalytic activity">
    <reaction evidence="14 15">
        <text>a 6-O-methyl-2'-deoxyguanosine in DNA + L-cysteinyl-[protein] = S-methyl-L-cysteinyl-[protein] + a 2'-deoxyguanosine in DNA</text>
        <dbReference type="Rhea" id="RHEA:24000"/>
        <dbReference type="Rhea" id="RHEA-COMP:10131"/>
        <dbReference type="Rhea" id="RHEA-COMP:10132"/>
        <dbReference type="Rhea" id="RHEA-COMP:11367"/>
        <dbReference type="Rhea" id="RHEA-COMP:11368"/>
        <dbReference type="ChEBI" id="CHEBI:29950"/>
        <dbReference type="ChEBI" id="CHEBI:82612"/>
        <dbReference type="ChEBI" id="CHEBI:85445"/>
        <dbReference type="ChEBI" id="CHEBI:85448"/>
        <dbReference type="EC" id="2.1.1.63"/>
    </reaction>
</comment>
<dbReference type="GO" id="GO:0032259">
    <property type="term" value="P:methylation"/>
    <property type="evidence" value="ECO:0007669"/>
    <property type="project" value="UniProtKB-KW"/>
</dbReference>
<dbReference type="InterPro" id="IPR004026">
    <property type="entry name" value="Ada_DNA_repair_Zn-bd"/>
</dbReference>
<dbReference type="PIRSF" id="PIRSF000409">
    <property type="entry name" value="Ada"/>
    <property type="match status" value="1"/>
</dbReference>
<evidence type="ECO:0000256" key="10">
    <source>
        <dbReference type="ARBA" id="ARBA00023125"/>
    </source>
</evidence>
<sequence length="367" mass="40297">MVRAMLGSDSAYEGVFFTAVKTTGIFCRPTCGARKPKPENVEFFSLATEAMAAGYRPCLRCKPLDLAASAPEWVRELFAAVTAAPDARWTDAELLTRGVEPLRLRRWFKQHFGMTFHAWLRSRRLGIALGRIVVGETLDNTAFDSGYESLSGFRDAFKKTFQITPGKATETSLLLYRHLTTPLGPMIAMAEARGLVLLEFLDRPALTAELHELRQRYGYSIAPGEHTYLQQIEAQLKLYFEGTLKKFSVPLHLPGSPFDQLVWSELLRIGYGETSTYGAIAEHIGKPGAGQAVGNANGHNRLSIVVPCHRVIAANGALTGYGGGQPRKAFLLRLEKAALQITQQQTFALEGLADTQAPLANKSDGAR</sequence>
<dbReference type="InterPro" id="IPR023546">
    <property type="entry name" value="MGMT"/>
</dbReference>
<dbReference type="SUPFAM" id="SSF53155">
    <property type="entry name" value="Methylated DNA-protein cysteine methyltransferase domain"/>
    <property type="match status" value="1"/>
</dbReference>
<gene>
    <name evidence="19" type="ORF">SAMN05216202_1564</name>
</gene>
<evidence type="ECO:0000259" key="18">
    <source>
        <dbReference type="PROSITE" id="PS01124"/>
    </source>
</evidence>
<dbReference type="InterPro" id="IPR009057">
    <property type="entry name" value="Homeodomain-like_sf"/>
</dbReference>
<proteinExistence type="inferred from homology"/>
<dbReference type="GO" id="GO:0043565">
    <property type="term" value="F:sequence-specific DNA binding"/>
    <property type="evidence" value="ECO:0007669"/>
    <property type="project" value="InterPro"/>
</dbReference>
<dbReference type="GO" id="GO:0003908">
    <property type="term" value="F:methylated-DNA-[protein]-cysteine S-methyltransferase activity"/>
    <property type="evidence" value="ECO:0007669"/>
    <property type="project" value="UniProtKB-UniRule"/>
</dbReference>
<dbReference type="PROSITE" id="PS00041">
    <property type="entry name" value="HTH_ARAC_FAMILY_1"/>
    <property type="match status" value="1"/>
</dbReference>
<evidence type="ECO:0000256" key="7">
    <source>
        <dbReference type="ARBA" id="ARBA00022763"/>
    </source>
</evidence>
<dbReference type="GO" id="GO:0009893">
    <property type="term" value="P:positive regulation of metabolic process"/>
    <property type="evidence" value="ECO:0007669"/>
    <property type="project" value="UniProtKB-ARBA"/>
</dbReference>
<evidence type="ECO:0000256" key="17">
    <source>
        <dbReference type="PIRSR" id="PIRSR000409-3"/>
    </source>
</evidence>
<evidence type="ECO:0000256" key="13">
    <source>
        <dbReference type="ARBA" id="ARBA00023204"/>
    </source>
</evidence>
<feature type="binding site" evidence="17">
    <location>
        <position position="61"/>
    </location>
    <ligand>
        <name>Zn(2+)</name>
        <dbReference type="ChEBI" id="CHEBI:29105"/>
    </ligand>
</feature>
<dbReference type="PANTHER" id="PTHR10815:SF5">
    <property type="entry name" value="METHYLATED-DNA--PROTEIN-CYSTEINE METHYLTRANSFERASE"/>
    <property type="match status" value="1"/>
</dbReference>
<reference evidence="20" key="1">
    <citation type="submission" date="2016-10" db="EMBL/GenBank/DDBJ databases">
        <authorList>
            <person name="Varghese N."/>
            <person name="Submissions S."/>
        </authorList>
    </citation>
    <scope>NUCLEOTIDE SEQUENCE [LARGE SCALE GENOMIC DNA]</scope>
    <source>
        <strain evidence="20">LMG 2223</strain>
    </source>
</reference>
<protein>
    <recommendedName>
        <fullName evidence="15">Methylated-DNA--protein-cysteine methyltransferase</fullName>
        <ecNumber evidence="15">2.1.1.63</ecNumber>
    </recommendedName>
    <alternativeName>
        <fullName evidence="15">6-O-methylguanine-DNA methyltransferase</fullName>
        <shortName evidence="15">MGMT</shortName>
    </alternativeName>
    <alternativeName>
        <fullName evidence="15">O-6-methylguanine-DNA-alkyltransferase</fullName>
    </alternativeName>
</protein>
<keyword evidence="11" id="KW-0010">Activator</keyword>
<keyword evidence="6 17" id="KW-0479">Metal-binding</keyword>
<dbReference type="AlphaFoldDB" id="A0A1H2MED2"/>
<dbReference type="CDD" id="cd06445">
    <property type="entry name" value="ATase"/>
    <property type="match status" value="1"/>
</dbReference>
<evidence type="ECO:0000256" key="1">
    <source>
        <dbReference type="ARBA" id="ARBA00001286"/>
    </source>
</evidence>
<feature type="domain" description="HTH araC/xylS-type" evidence="18">
    <location>
        <begin position="98"/>
        <end position="171"/>
    </location>
</feature>
<dbReference type="HAMAP" id="MF_00772">
    <property type="entry name" value="OGT"/>
    <property type="match status" value="1"/>
</dbReference>
<dbReference type="InterPro" id="IPR036631">
    <property type="entry name" value="MGMT_N_sf"/>
</dbReference>
<keyword evidence="9" id="KW-0805">Transcription regulation</keyword>
<dbReference type="SUPFAM" id="SSF46689">
    <property type="entry name" value="Homeodomain-like"/>
    <property type="match status" value="1"/>
</dbReference>
<comment type="similarity">
    <text evidence="2 15">Belongs to the MGMT family.</text>
</comment>
<evidence type="ECO:0000313" key="19">
    <source>
        <dbReference type="EMBL" id="SDU91590.1"/>
    </source>
</evidence>
<dbReference type="SUPFAM" id="SSF57884">
    <property type="entry name" value="Ada DNA repair protein, N-terminal domain (N-Ada 10)"/>
    <property type="match status" value="1"/>
</dbReference>
<evidence type="ECO:0000256" key="4">
    <source>
        <dbReference type="ARBA" id="ARBA00022603"/>
    </source>
</evidence>
<dbReference type="InterPro" id="IPR008332">
    <property type="entry name" value="MethylG_MeTrfase_N"/>
</dbReference>
<evidence type="ECO:0000256" key="12">
    <source>
        <dbReference type="ARBA" id="ARBA00023163"/>
    </source>
</evidence>
<feature type="binding site" evidence="17">
    <location>
        <position position="31"/>
    </location>
    <ligand>
        <name>Zn(2+)</name>
        <dbReference type="ChEBI" id="CHEBI:29105"/>
    </ligand>
</feature>
<dbReference type="SUPFAM" id="SSF46767">
    <property type="entry name" value="Methylated DNA-protein cysteine methyltransferase, C-terminal domain"/>
    <property type="match status" value="1"/>
</dbReference>
<keyword evidence="4 15" id="KW-0489">Methyltransferase</keyword>
<dbReference type="Gene3D" id="3.40.10.10">
    <property type="entry name" value="DNA Methylphosphotriester Repair Domain"/>
    <property type="match status" value="1"/>
</dbReference>
<feature type="binding site" evidence="17">
    <location>
        <position position="27"/>
    </location>
    <ligand>
        <name>Zn(2+)</name>
        <dbReference type="ChEBI" id="CHEBI:29105"/>
    </ligand>
</feature>
<dbReference type="PROSITE" id="PS01124">
    <property type="entry name" value="HTH_ARAC_FAMILY_2"/>
    <property type="match status" value="1"/>
</dbReference>
<evidence type="ECO:0000256" key="5">
    <source>
        <dbReference type="ARBA" id="ARBA00022679"/>
    </source>
</evidence>
<dbReference type="NCBIfam" id="TIGR00589">
    <property type="entry name" value="ogt"/>
    <property type="match status" value="1"/>
</dbReference>
<dbReference type="SMART" id="SM00342">
    <property type="entry name" value="HTH_ARAC"/>
    <property type="match status" value="1"/>
</dbReference>
<dbReference type="PROSITE" id="PS00374">
    <property type="entry name" value="MGMT"/>
    <property type="match status" value="1"/>
</dbReference>
<keyword evidence="5 15" id="KW-0808">Transferase</keyword>
<feature type="active site" description="Nucleophile; methyl group acceptor" evidence="15">
    <location>
        <position position="308"/>
    </location>
</feature>
<feature type="active site" description="Nucleophile; methyl group acceptor from either O6-methylguanine or O4-methylthymine" evidence="16">
    <location>
        <position position="308"/>
    </location>
</feature>
<evidence type="ECO:0000256" key="14">
    <source>
        <dbReference type="ARBA" id="ARBA00049348"/>
    </source>
</evidence>
<accession>A0A1H2MED2</accession>
<evidence type="ECO:0000256" key="3">
    <source>
        <dbReference type="ARBA" id="ARBA00022490"/>
    </source>
</evidence>
<keyword evidence="7 15" id="KW-0227">DNA damage</keyword>
<dbReference type="STRING" id="46679.SAMN05216202_1564"/>
<dbReference type="Pfam" id="PF02805">
    <property type="entry name" value="Ada_Zn_binding"/>
    <property type="match status" value="1"/>
</dbReference>
<evidence type="ECO:0000256" key="15">
    <source>
        <dbReference type="HAMAP-Rule" id="MF_00772"/>
    </source>
</evidence>
<dbReference type="Gene3D" id="1.10.10.10">
    <property type="entry name" value="Winged helix-like DNA-binding domain superfamily/Winged helix DNA-binding domain"/>
    <property type="match status" value="1"/>
</dbReference>
<comment type="function">
    <text evidence="15">Involved in the cellular defense against the biological effects of O6-methylguanine (O6-MeG) and O4-methylthymine (O4-MeT) in DNA. Repairs the methylated nucleobase in DNA by stoichiometrically transferring the methyl group to a cysteine residue in the enzyme. This is a suicide reaction: the enzyme is irreversibly inactivated.</text>
</comment>